<comment type="caution">
    <text evidence="2">The sequence shown here is derived from an EMBL/GenBank/DDBJ whole genome shotgun (WGS) entry which is preliminary data.</text>
</comment>
<evidence type="ECO:0000256" key="1">
    <source>
        <dbReference type="SAM" id="Phobius"/>
    </source>
</evidence>
<accession>A0ABR1LAM1</accession>
<evidence type="ECO:0000313" key="3">
    <source>
        <dbReference type="Proteomes" id="UP001360953"/>
    </source>
</evidence>
<sequence>MAAGEASFCLACVCFLITYAELGKQTSVAGDLLCHVNGVGKLLLRLSFCSALVVSRLVTIVPRLRKVARLIAITPRLMVALLLIAPRLGAMLLLLLTVARLLGARLLVVLGLWTKRGVRVGQQLPSP</sequence>
<dbReference type="GeneID" id="92026533"/>
<dbReference type="RefSeq" id="XP_066651955.1">
    <property type="nucleotide sequence ID" value="XM_066793627.1"/>
</dbReference>
<dbReference type="EMBL" id="JBBPEH010000011">
    <property type="protein sequence ID" value="KAK7532287.1"/>
    <property type="molecule type" value="Genomic_DNA"/>
</dbReference>
<name>A0ABR1LAM1_9PEZI</name>
<keyword evidence="1" id="KW-0812">Transmembrane</keyword>
<gene>
    <name evidence="2" type="ORF">J3D65DRAFT_101275</name>
</gene>
<organism evidence="2 3">
    <name type="scientific">Phyllosticta citribraziliensis</name>
    <dbReference type="NCBI Taxonomy" id="989973"/>
    <lineage>
        <taxon>Eukaryota</taxon>
        <taxon>Fungi</taxon>
        <taxon>Dikarya</taxon>
        <taxon>Ascomycota</taxon>
        <taxon>Pezizomycotina</taxon>
        <taxon>Dothideomycetes</taxon>
        <taxon>Dothideomycetes incertae sedis</taxon>
        <taxon>Botryosphaeriales</taxon>
        <taxon>Phyllostictaceae</taxon>
        <taxon>Phyllosticta</taxon>
    </lineage>
</organism>
<evidence type="ECO:0000313" key="2">
    <source>
        <dbReference type="EMBL" id="KAK7532287.1"/>
    </source>
</evidence>
<proteinExistence type="predicted"/>
<reference evidence="2 3" key="1">
    <citation type="submission" date="2024-04" db="EMBL/GenBank/DDBJ databases">
        <title>Phyllosticta paracitricarpa is synonymous to the EU quarantine fungus P. citricarpa based on phylogenomic analyses.</title>
        <authorList>
            <consortium name="Lawrence Berkeley National Laboratory"/>
            <person name="Van ingen-buijs V.A."/>
            <person name="Van westerhoven A.C."/>
            <person name="Haridas S."/>
            <person name="Skiadas P."/>
            <person name="Martin F."/>
            <person name="Groenewald J.Z."/>
            <person name="Crous P.W."/>
            <person name="Seidl M.F."/>
        </authorList>
    </citation>
    <scope>NUCLEOTIDE SEQUENCE [LARGE SCALE GENOMIC DNA]</scope>
    <source>
        <strain evidence="2 3">CPC 17464</strain>
    </source>
</reference>
<feature type="transmembrane region" description="Helical" evidence="1">
    <location>
        <begin position="38"/>
        <end position="55"/>
    </location>
</feature>
<keyword evidence="1" id="KW-0472">Membrane</keyword>
<keyword evidence="1" id="KW-1133">Transmembrane helix</keyword>
<protein>
    <submittedName>
        <fullName evidence="2">Uncharacterized protein</fullName>
    </submittedName>
</protein>
<dbReference type="Proteomes" id="UP001360953">
    <property type="component" value="Unassembled WGS sequence"/>
</dbReference>
<keyword evidence="3" id="KW-1185">Reference proteome</keyword>